<evidence type="ECO:0000313" key="4">
    <source>
        <dbReference type="RefSeq" id="XP_028967639.1"/>
    </source>
</evidence>
<feature type="region of interest" description="Disordered" evidence="1">
    <location>
        <begin position="411"/>
        <end position="444"/>
    </location>
</feature>
<feature type="compositionally biased region" description="Basic and acidic residues" evidence="1">
    <location>
        <begin position="191"/>
        <end position="217"/>
    </location>
</feature>
<feature type="region of interest" description="Disordered" evidence="1">
    <location>
        <begin position="327"/>
        <end position="353"/>
    </location>
</feature>
<sequence>MELVLAQLPTDLSVSQVGKAKDLQGRFGGRGSSWSREETSILLDVYEVEMAKEDANFDKNSPTMMVPKFQSIYRTISDVLTQHGFQRSPMQVRERLKRLKRDVREHKQGEFTARVSAIVGRSPYTRPSLIQQAALGRDKILKDINEKDRIEGYYPITDMMSTEISYPDDDEPTSDSPISMNAEVPEGVSSETDHHDSSSSSEHEESKPSHGRNEKQRVPSASGHSTVIAAPKEKSSLSMSSSSSSMRSSPIMRSPPHTPHLPLHPAPTRSQTPYTHSMYAAIENAYRQRIYKEEMDLQPVPSPALPMNLSIHQGMMYATHPTTLSSTVSLVPPSSKSQTPVIQPPQRSASPQCSHCSQTLQEQRRINALLQKIVSDNKASAENQLLFQRQMLAHLNCITYTLQGLAAQRISTDSKRYSSSESHSNPEDNDAGSPLTASPIRDLH</sequence>
<dbReference type="InterPro" id="IPR044822">
    <property type="entry name" value="Myb_DNA-bind_4"/>
</dbReference>
<accession>A0AAJ7SFE8</accession>
<keyword evidence="3" id="KW-1185">Reference proteome</keyword>
<dbReference type="Gene3D" id="1.10.10.60">
    <property type="entry name" value="Homeodomain-like"/>
    <property type="match status" value="1"/>
</dbReference>
<feature type="compositionally biased region" description="Polar residues" evidence="1">
    <location>
        <begin position="336"/>
        <end position="353"/>
    </location>
</feature>
<feature type="compositionally biased region" description="Pro residues" evidence="1">
    <location>
        <begin position="256"/>
        <end position="265"/>
    </location>
</feature>
<proteinExistence type="predicted"/>
<dbReference type="GeneID" id="114828289"/>
<evidence type="ECO:0000256" key="1">
    <source>
        <dbReference type="SAM" id="MobiDB-lite"/>
    </source>
</evidence>
<reference evidence="4" key="1">
    <citation type="submission" date="2025-08" db="UniProtKB">
        <authorList>
            <consortium name="RefSeq"/>
        </authorList>
    </citation>
    <scope>IDENTIFICATION</scope>
</reference>
<dbReference type="Pfam" id="PF13837">
    <property type="entry name" value="Myb_DNA-bind_4"/>
    <property type="match status" value="1"/>
</dbReference>
<name>A0AAJ7SFE8_9ACAR</name>
<dbReference type="Proteomes" id="UP000694867">
    <property type="component" value="Unplaced"/>
</dbReference>
<protein>
    <submittedName>
        <fullName evidence="4">Uncharacterized protein LOC114828289</fullName>
    </submittedName>
</protein>
<dbReference type="RefSeq" id="XP_028967639.1">
    <property type="nucleotide sequence ID" value="XM_029111806.1"/>
</dbReference>
<feature type="domain" description="Myb/SANT-like DNA-binding" evidence="2">
    <location>
        <begin position="33"/>
        <end position="110"/>
    </location>
</feature>
<feature type="compositionally biased region" description="Low complexity" evidence="1">
    <location>
        <begin position="236"/>
        <end position="255"/>
    </location>
</feature>
<gene>
    <name evidence="4" type="primary">LOC114828289</name>
</gene>
<dbReference type="AlphaFoldDB" id="A0AAJ7SFE8"/>
<dbReference type="KEGG" id="goe:114828289"/>
<organism evidence="3 4">
    <name type="scientific">Galendromus occidentalis</name>
    <name type="common">western predatory mite</name>
    <dbReference type="NCBI Taxonomy" id="34638"/>
    <lineage>
        <taxon>Eukaryota</taxon>
        <taxon>Metazoa</taxon>
        <taxon>Ecdysozoa</taxon>
        <taxon>Arthropoda</taxon>
        <taxon>Chelicerata</taxon>
        <taxon>Arachnida</taxon>
        <taxon>Acari</taxon>
        <taxon>Parasitiformes</taxon>
        <taxon>Mesostigmata</taxon>
        <taxon>Gamasina</taxon>
        <taxon>Phytoseioidea</taxon>
        <taxon>Phytoseiidae</taxon>
        <taxon>Typhlodrominae</taxon>
        <taxon>Galendromus</taxon>
    </lineage>
</organism>
<evidence type="ECO:0000259" key="2">
    <source>
        <dbReference type="Pfam" id="PF13837"/>
    </source>
</evidence>
<feature type="region of interest" description="Disordered" evidence="1">
    <location>
        <begin position="161"/>
        <end position="272"/>
    </location>
</feature>
<evidence type="ECO:0000313" key="3">
    <source>
        <dbReference type="Proteomes" id="UP000694867"/>
    </source>
</evidence>